<feature type="transmembrane region" description="Helical" evidence="2">
    <location>
        <begin position="190"/>
        <end position="214"/>
    </location>
</feature>
<gene>
    <name evidence="3" type="ORF">BN973_01083</name>
</gene>
<keyword evidence="2" id="KW-0812">Transmembrane</keyword>
<evidence type="ECO:0000313" key="3">
    <source>
        <dbReference type="EMBL" id="CDO86738.1"/>
    </source>
</evidence>
<dbReference type="InterPro" id="IPR033459">
    <property type="entry name" value="AveC-like"/>
</dbReference>
<proteinExistence type="predicted"/>
<organism evidence="3">
    <name type="scientific">Mycobacterium triplex</name>
    <dbReference type="NCBI Taxonomy" id="47839"/>
    <lineage>
        <taxon>Bacteria</taxon>
        <taxon>Bacillati</taxon>
        <taxon>Actinomycetota</taxon>
        <taxon>Actinomycetes</taxon>
        <taxon>Mycobacteriales</taxon>
        <taxon>Mycobacteriaceae</taxon>
        <taxon>Mycobacterium</taxon>
        <taxon>Mycobacterium simiae complex</taxon>
    </lineage>
</organism>
<accession>A0A024JU60</accession>
<dbReference type="RefSeq" id="WP_084163305.1">
    <property type="nucleotide sequence ID" value="NZ_HG964446.1"/>
</dbReference>
<evidence type="ECO:0000256" key="2">
    <source>
        <dbReference type="SAM" id="Phobius"/>
    </source>
</evidence>
<dbReference type="AlphaFoldDB" id="A0A024JU60"/>
<name>A0A024JU60_9MYCO</name>
<reference evidence="3" key="1">
    <citation type="journal article" date="2014" name="Genome Announc.">
        <title>Draft Genome Sequence of Mycobacterium triplex DSM 44626.</title>
        <authorList>
            <person name="Sassi M."/>
            <person name="Croce O."/>
            <person name="Robert C."/>
            <person name="Raoult D."/>
            <person name="Drancourt M."/>
        </authorList>
    </citation>
    <scope>NUCLEOTIDE SEQUENCE [LARGE SCALE GENOMIC DNA]</scope>
    <source>
        <strain evidence="3">DSM 44626</strain>
    </source>
</reference>
<sequence>MTLNTAPKRLVEERPSDRGSAARLWVINGALWLGLMLYVWTAWVVSGDFRTNTRGRGSEPDWYVALIHGWEIFALVVSLAILWWFVIRPKIKTGRLTFDGLFFLACATLCFQEPWINWNSVQFLYSTTSINFGSWTSHIPGWSSPNSELVPLSLWALSAYFWLVGIPAYAGSRFMGWLRSKNSSISWLRLVVYSYLAFCVFDILLESFITRTQLFNYGSVVPELSLWAGTDHQFPIYETISWAGTYTALASLHFFRDDHGRSLPERGLDALRIQSGRLRTFARFLAIMGACQVAMLVTYNIPYSYWAMHAVMAKPFLEREWRTGGVCGADSAYNCPDGHSPIATKDSPTNRIDGRPRH</sequence>
<feature type="transmembrane region" description="Helical" evidence="2">
    <location>
        <begin position="21"/>
        <end position="43"/>
    </location>
</feature>
<evidence type="ECO:0000256" key="1">
    <source>
        <dbReference type="SAM" id="MobiDB-lite"/>
    </source>
</evidence>
<feature type="transmembrane region" description="Helical" evidence="2">
    <location>
        <begin position="98"/>
        <end position="116"/>
    </location>
</feature>
<feature type="transmembrane region" description="Helical" evidence="2">
    <location>
        <begin position="152"/>
        <end position="170"/>
    </location>
</feature>
<dbReference type="HOGENOM" id="CLU_062413_0_0_11"/>
<keyword evidence="2" id="KW-1133">Transmembrane helix</keyword>
<dbReference type="Proteomes" id="UP000028880">
    <property type="component" value="Unassembled WGS sequence"/>
</dbReference>
<dbReference type="Pfam" id="PF17198">
    <property type="entry name" value="AveC_like"/>
    <property type="match status" value="1"/>
</dbReference>
<dbReference type="STRING" id="47839.BN973_01083"/>
<reference evidence="3" key="2">
    <citation type="submission" date="2014-04" db="EMBL/GenBank/DDBJ databases">
        <authorList>
            <person name="Urmite Genomes U."/>
        </authorList>
    </citation>
    <scope>NUCLEOTIDE SEQUENCE</scope>
    <source>
        <strain evidence="3">DSM 44626</strain>
    </source>
</reference>
<keyword evidence="2" id="KW-0472">Membrane</keyword>
<feature type="region of interest" description="Disordered" evidence="1">
    <location>
        <begin position="338"/>
        <end position="358"/>
    </location>
</feature>
<dbReference type="eggNOG" id="ENOG502ZTAA">
    <property type="taxonomic scope" value="Bacteria"/>
</dbReference>
<feature type="transmembrane region" description="Helical" evidence="2">
    <location>
        <begin position="63"/>
        <end position="86"/>
    </location>
</feature>
<feature type="transmembrane region" description="Helical" evidence="2">
    <location>
        <begin position="281"/>
        <end position="301"/>
    </location>
</feature>
<protein>
    <submittedName>
        <fullName evidence="3">Postpolyketide modification protein</fullName>
    </submittedName>
</protein>
<dbReference type="EMBL" id="HG964446">
    <property type="protein sequence ID" value="CDO86738.1"/>
    <property type="molecule type" value="Genomic_DNA"/>
</dbReference>
<dbReference type="OrthoDB" id="9066067at2"/>